<dbReference type="OrthoDB" id="205546at2759"/>
<dbReference type="Proteomes" id="UP001055712">
    <property type="component" value="Unassembled WGS sequence"/>
</dbReference>
<protein>
    <recommendedName>
        <fullName evidence="4">Luminal binding Bip2</fullName>
    </recommendedName>
</protein>
<reference evidence="2" key="1">
    <citation type="journal article" date="2019" name="Plant J.">
        <title>Chlorella vulgaris genome assembly and annotation reveals the molecular basis for metabolic acclimation to high light conditions.</title>
        <authorList>
            <person name="Cecchin M."/>
            <person name="Marcolungo L."/>
            <person name="Rossato M."/>
            <person name="Girolomoni L."/>
            <person name="Cosentino E."/>
            <person name="Cuine S."/>
            <person name="Li-Beisson Y."/>
            <person name="Delledonne M."/>
            <person name="Ballottari M."/>
        </authorList>
    </citation>
    <scope>NUCLEOTIDE SEQUENCE</scope>
    <source>
        <strain evidence="2">211/11P</strain>
    </source>
</reference>
<organism evidence="2 3">
    <name type="scientific">Chlorella vulgaris</name>
    <name type="common">Green alga</name>
    <dbReference type="NCBI Taxonomy" id="3077"/>
    <lineage>
        <taxon>Eukaryota</taxon>
        <taxon>Viridiplantae</taxon>
        <taxon>Chlorophyta</taxon>
        <taxon>core chlorophytes</taxon>
        <taxon>Trebouxiophyceae</taxon>
        <taxon>Chlorellales</taxon>
        <taxon>Chlorellaceae</taxon>
        <taxon>Chlorella clade</taxon>
        <taxon>Chlorella</taxon>
    </lineage>
</organism>
<dbReference type="PANTHER" id="PTHR36774:SF1">
    <property type="entry name" value="INSULIN-INDUCED PROTEIN"/>
    <property type="match status" value="1"/>
</dbReference>
<feature type="transmembrane region" description="Helical" evidence="1">
    <location>
        <begin position="199"/>
        <end position="222"/>
    </location>
</feature>
<reference evidence="2" key="2">
    <citation type="submission" date="2020-11" db="EMBL/GenBank/DDBJ databases">
        <authorList>
            <person name="Cecchin M."/>
            <person name="Marcolungo L."/>
            <person name="Rossato M."/>
            <person name="Girolomoni L."/>
            <person name="Cosentino E."/>
            <person name="Cuine S."/>
            <person name="Li-Beisson Y."/>
            <person name="Delledonne M."/>
            <person name="Ballottari M."/>
        </authorList>
    </citation>
    <scope>NUCLEOTIDE SEQUENCE</scope>
    <source>
        <strain evidence="2">211/11P</strain>
        <tissue evidence="2">Whole cell</tissue>
    </source>
</reference>
<dbReference type="EMBL" id="SIDB01000002">
    <property type="protein sequence ID" value="KAI3435793.1"/>
    <property type="molecule type" value="Genomic_DNA"/>
</dbReference>
<evidence type="ECO:0008006" key="4">
    <source>
        <dbReference type="Google" id="ProtNLM"/>
    </source>
</evidence>
<dbReference type="PANTHER" id="PTHR36774">
    <property type="entry name" value="INSULIN-INDUCED PROTEIN"/>
    <property type="match status" value="1"/>
</dbReference>
<evidence type="ECO:0000313" key="2">
    <source>
        <dbReference type="EMBL" id="KAI3435793.1"/>
    </source>
</evidence>
<evidence type="ECO:0000313" key="3">
    <source>
        <dbReference type="Proteomes" id="UP001055712"/>
    </source>
</evidence>
<feature type="transmembrane region" description="Helical" evidence="1">
    <location>
        <begin position="100"/>
        <end position="124"/>
    </location>
</feature>
<keyword evidence="1" id="KW-1133">Transmembrane helix</keyword>
<proteinExistence type="predicted"/>
<accession>A0A9D4Z0C8</accession>
<keyword evidence="1" id="KW-0472">Membrane</keyword>
<feature type="transmembrane region" description="Helical" evidence="1">
    <location>
        <begin position="145"/>
        <end position="170"/>
    </location>
</feature>
<name>A0A9D4Z0C8_CHLVU</name>
<gene>
    <name evidence="2" type="ORF">D9Q98_001851</name>
</gene>
<keyword evidence="3" id="KW-1185">Reference proteome</keyword>
<keyword evidence="1" id="KW-0812">Transmembrane</keyword>
<evidence type="ECO:0000256" key="1">
    <source>
        <dbReference type="SAM" id="Phobius"/>
    </source>
</evidence>
<dbReference type="AlphaFoldDB" id="A0A9D4Z0C8"/>
<comment type="caution">
    <text evidence="2">The sequence shown here is derived from an EMBL/GenBank/DDBJ whole genome shotgun (WGS) entry which is preliminary data.</text>
</comment>
<feature type="transmembrane region" description="Helical" evidence="1">
    <location>
        <begin position="176"/>
        <end position="192"/>
    </location>
</feature>
<sequence>MQASALHLAPAPAGLGAGAPARPAAARLGRPSVTARAASSTRFSPSTAHSATSKSKDAPVDVLSIAATLGLTGASIGTFMDGIHSRAQVLIYDTLPLTHGGLHTSAVVPPLLAAFYLVLGGLYYKGDDWMLGAGDQATQSAYRRCNLGTMCLSFGSLAAILGLSSMLYAADVPADQISWALAFCAAANYLAFDGTKQGLGLALVCALICPASELMLMHILQLWHYPGATLFTEIPHSGIPSWVPWCYFIYTPAVGQLTRFLKKTA</sequence>